<dbReference type="PATRIC" id="fig|1121305.3.peg.1346"/>
<protein>
    <submittedName>
        <fullName evidence="6">HTH-type transcriptional activator mta</fullName>
    </submittedName>
</protein>
<dbReference type="STRING" id="1121305.CLCOL_13410"/>
<gene>
    <name evidence="6" type="primary">mta_2</name>
    <name evidence="6" type="ORF">CLCOL_13410</name>
</gene>
<dbReference type="RefSeq" id="WP_061858199.1">
    <property type="nucleotide sequence ID" value="NZ_LTBB01000005.1"/>
</dbReference>
<sequence>MKSVNEVCKLSGVSRRTLQYYDEIGLLPPSAVKESGYRLYDDNSLRRLWSILFYKELGLSLEDIRLILDNPAEIEKELLRQHKQVLLEKQSQIEKMIHSVDRILNDEFDISMLRDFDKNRIEALKRTYANEIRLLKESSFFLPVAKSNIMLSKVNNKSVLENAYKMAHMDFDKLIAFAEDIIQKFCKAMENGPDSLEAKEAVTAYREFIQLIFPCDDETFRSIGKKYLEHKSELDKKIPGLAEFVSAAIRHVYP</sequence>
<organism evidence="6 7">
    <name type="scientific">Clostridium colicanis DSM 13634</name>
    <dbReference type="NCBI Taxonomy" id="1121305"/>
    <lineage>
        <taxon>Bacteria</taxon>
        <taxon>Bacillati</taxon>
        <taxon>Bacillota</taxon>
        <taxon>Clostridia</taxon>
        <taxon>Eubacteriales</taxon>
        <taxon>Clostridiaceae</taxon>
        <taxon>Clostridium</taxon>
    </lineage>
</organism>
<dbReference type="Proteomes" id="UP000075374">
    <property type="component" value="Unassembled WGS sequence"/>
</dbReference>
<dbReference type="Pfam" id="PF07739">
    <property type="entry name" value="TipAS"/>
    <property type="match status" value="1"/>
</dbReference>
<dbReference type="InterPro" id="IPR012925">
    <property type="entry name" value="TipAS_dom"/>
</dbReference>
<comment type="caution">
    <text evidence="6">The sequence shown here is derived from an EMBL/GenBank/DDBJ whole genome shotgun (WGS) entry which is preliminary data.</text>
</comment>
<keyword evidence="7" id="KW-1185">Reference proteome</keyword>
<evidence type="ECO:0000256" key="3">
    <source>
        <dbReference type="ARBA" id="ARBA00023159"/>
    </source>
</evidence>
<evidence type="ECO:0000256" key="4">
    <source>
        <dbReference type="ARBA" id="ARBA00023163"/>
    </source>
</evidence>
<feature type="domain" description="HTH merR-type" evidence="5">
    <location>
        <begin position="1"/>
        <end position="70"/>
    </location>
</feature>
<dbReference type="PANTHER" id="PTHR30204:SF90">
    <property type="entry name" value="HTH-TYPE TRANSCRIPTIONAL ACTIVATOR MTA"/>
    <property type="match status" value="1"/>
</dbReference>
<dbReference type="SUPFAM" id="SSF46955">
    <property type="entry name" value="Putative DNA-binding domain"/>
    <property type="match status" value="1"/>
</dbReference>
<evidence type="ECO:0000313" key="6">
    <source>
        <dbReference type="EMBL" id="KYH29204.1"/>
    </source>
</evidence>
<dbReference type="InterPro" id="IPR036244">
    <property type="entry name" value="TipA-like_antibiotic-bd"/>
</dbReference>
<dbReference type="Gene3D" id="1.10.1660.10">
    <property type="match status" value="1"/>
</dbReference>
<name>A0A151ANI9_9CLOT</name>
<dbReference type="PANTHER" id="PTHR30204">
    <property type="entry name" value="REDOX-CYCLING DRUG-SENSING TRANSCRIPTIONAL ACTIVATOR SOXR"/>
    <property type="match status" value="1"/>
</dbReference>
<keyword evidence="3" id="KW-0010">Activator</keyword>
<dbReference type="CDD" id="cd01106">
    <property type="entry name" value="HTH_TipAL-Mta"/>
    <property type="match status" value="1"/>
</dbReference>
<evidence type="ECO:0000313" key="7">
    <source>
        <dbReference type="Proteomes" id="UP000075374"/>
    </source>
</evidence>
<dbReference type="InterPro" id="IPR009061">
    <property type="entry name" value="DNA-bd_dom_put_sf"/>
</dbReference>
<keyword evidence="1" id="KW-0805">Transcription regulation</keyword>
<dbReference type="GO" id="GO:0003700">
    <property type="term" value="F:DNA-binding transcription factor activity"/>
    <property type="evidence" value="ECO:0007669"/>
    <property type="project" value="InterPro"/>
</dbReference>
<evidence type="ECO:0000259" key="5">
    <source>
        <dbReference type="PROSITE" id="PS50937"/>
    </source>
</evidence>
<dbReference type="InterPro" id="IPR047057">
    <property type="entry name" value="MerR_fam"/>
</dbReference>
<accession>A0A151ANI9</accession>
<dbReference type="PRINTS" id="PR00040">
    <property type="entry name" value="HTHMERR"/>
</dbReference>
<dbReference type="InterPro" id="IPR000551">
    <property type="entry name" value="MerR-type_HTH_dom"/>
</dbReference>
<dbReference type="PROSITE" id="PS50937">
    <property type="entry name" value="HTH_MERR_2"/>
    <property type="match status" value="1"/>
</dbReference>
<dbReference type="GO" id="GO:0003677">
    <property type="term" value="F:DNA binding"/>
    <property type="evidence" value="ECO:0007669"/>
    <property type="project" value="UniProtKB-KW"/>
</dbReference>
<keyword evidence="2" id="KW-0238">DNA-binding</keyword>
<evidence type="ECO:0000256" key="1">
    <source>
        <dbReference type="ARBA" id="ARBA00023015"/>
    </source>
</evidence>
<dbReference type="Gene3D" id="1.10.490.50">
    <property type="entry name" value="Antibiotic binding domain of TipA-like multidrug resistance regulators"/>
    <property type="match status" value="1"/>
</dbReference>
<dbReference type="AlphaFoldDB" id="A0A151ANI9"/>
<dbReference type="SMART" id="SM00422">
    <property type="entry name" value="HTH_MERR"/>
    <property type="match status" value="1"/>
</dbReference>
<reference evidence="6 7" key="1">
    <citation type="submission" date="2016-02" db="EMBL/GenBank/DDBJ databases">
        <title>Genome sequence of Clostridium colicanis DSM 13634.</title>
        <authorList>
            <person name="Poehlein A."/>
            <person name="Daniel R."/>
        </authorList>
    </citation>
    <scope>NUCLEOTIDE SEQUENCE [LARGE SCALE GENOMIC DNA]</scope>
    <source>
        <strain evidence="6 7">DSM 13634</strain>
    </source>
</reference>
<dbReference type="SUPFAM" id="SSF89082">
    <property type="entry name" value="Antibiotic binding domain of TipA-like multidrug resistance regulators"/>
    <property type="match status" value="1"/>
</dbReference>
<evidence type="ECO:0000256" key="2">
    <source>
        <dbReference type="ARBA" id="ARBA00023125"/>
    </source>
</evidence>
<dbReference type="EMBL" id="LTBB01000005">
    <property type="protein sequence ID" value="KYH29204.1"/>
    <property type="molecule type" value="Genomic_DNA"/>
</dbReference>
<dbReference type="Pfam" id="PF13411">
    <property type="entry name" value="MerR_1"/>
    <property type="match status" value="1"/>
</dbReference>
<proteinExistence type="predicted"/>
<keyword evidence="4" id="KW-0804">Transcription</keyword>